<proteinExistence type="predicted"/>
<comment type="caution">
    <text evidence="2">The sequence shown here is derived from an EMBL/GenBank/DDBJ whole genome shotgun (WGS) entry which is preliminary data.</text>
</comment>
<keyword evidence="3" id="KW-1185">Reference proteome</keyword>
<organism evidence="2 3">
    <name type="scientific">Panicum miliaceum</name>
    <name type="common">Proso millet</name>
    <name type="synonym">Broomcorn millet</name>
    <dbReference type="NCBI Taxonomy" id="4540"/>
    <lineage>
        <taxon>Eukaryota</taxon>
        <taxon>Viridiplantae</taxon>
        <taxon>Streptophyta</taxon>
        <taxon>Embryophyta</taxon>
        <taxon>Tracheophyta</taxon>
        <taxon>Spermatophyta</taxon>
        <taxon>Magnoliopsida</taxon>
        <taxon>Liliopsida</taxon>
        <taxon>Poales</taxon>
        <taxon>Poaceae</taxon>
        <taxon>PACMAD clade</taxon>
        <taxon>Panicoideae</taxon>
        <taxon>Panicodae</taxon>
        <taxon>Paniceae</taxon>
        <taxon>Panicinae</taxon>
        <taxon>Panicum</taxon>
        <taxon>Panicum sect. Panicum</taxon>
    </lineage>
</organism>
<evidence type="ECO:0000313" key="3">
    <source>
        <dbReference type="Proteomes" id="UP000275267"/>
    </source>
</evidence>
<dbReference type="AlphaFoldDB" id="A0A3L6TI32"/>
<accession>A0A3L6TI32</accession>
<dbReference type="EMBL" id="PQIB02000001">
    <property type="protein sequence ID" value="RLN39893.1"/>
    <property type="molecule type" value="Genomic_DNA"/>
</dbReference>
<evidence type="ECO:0000256" key="1">
    <source>
        <dbReference type="SAM" id="MobiDB-lite"/>
    </source>
</evidence>
<name>A0A3L6TI32_PANMI</name>
<protein>
    <submittedName>
        <fullName evidence="2">Uncharacterized protein</fullName>
    </submittedName>
</protein>
<evidence type="ECO:0000313" key="2">
    <source>
        <dbReference type="EMBL" id="RLN39893.1"/>
    </source>
</evidence>
<reference evidence="3" key="1">
    <citation type="journal article" date="2019" name="Nat. Commun.">
        <title>The genome of broomcorn millet.</title>
        <authorList>
            <person name="Zou C."/>
            <person name="Miki D."/>
            <person name="Li D."/>
            <person name="Tang Q."/>
            <person name="Xiao L."/>
            <person name="Rajput S."/>
            <person name="Deng P."/>
            <person name="Jia W."/>
            <person name="Huang R."/>
            <person name="Zhang M."/>
            <person name="Sun Y."/>
            <person name="Hu J."/>
            <person name="Fu X."/>
            <person name="Schnable P.S."/>
            <person name="Li F."/>
            <person name="Zhang H."/>
            <person name="Feng B."/>
            <person name="Zhu X."/>
            <person name="Liu R."/>
            <person name="Schnable J.C."/>
            <person name="Zhu J.-K."/>
            <person name="Zhang H."/>
        </authorList>
    </citation>
    <scope>NUCLEOTIDE SEQUENCE [LARGE SCALE GENOMIC DNA]</scope>
</reference>
<sequence>MDVEYSIDVLNNKLKKRKKGTRLGLVSTRTKLLGRWVFPSPDSTPPAPPSVSISAVPASSLYKRAADDTSAAQAPMADGDGQPRSTGAPGGAATGSPRSGASLFRYLVALQLLMKLLSFAFNTWCMGAVEGFSVTHMPFFSLIDSEICCCIWFREAWLGYAGVVYQSILATSGFTYWACRGGTLSNCIRVICSLVYINKIR</sequence>
<gene>
    <name evidence="2" type="ORF">C2845_PM01G42880</name>
</gene>
<dbReference type="Proteomes" id="UP000275267">
    <property type="component" value="Unassembled WGS sequence"/>
</dbReference>
<feature type="region of interest" description="Disordered" evidence="1">
    <location>
        <begin position="72"/>
        <end position="96"/>
    </location>
</feature>